<accession>A0A430A5F6</accession>
<evidence type="ECO:0000313" key="6">
    <source>
        <dbReference type="Proteomes" id="UP000287101"/>
    </source>
</evidence>
<keyword evidence="4" id="KW-0812">Transmembrane</keyword>
<evidence type="ECO:0000313" key="5">
    <source>
        <dbReference type="EMBL" id="RSU02045.1"/>
    </source>
</evidence>
<reference evidence="5 6" key="1">
    <citation type="submission" date="2017-05" db="EMBL/GenBank/DDBJ databases">
        <title>Vagococcus spp. assemblies.</title>
        <authorList>
            <person name="Gulvik C.A."/>
        </authorList>
    </citation>
    <scope>NUCLEOTIDE SEQUENCE [LARGE SCALE GENOMIC DNA]</scope>
    <source>
        <strain evidence="5 6">CCUG 41755</strain>
    </source>
</reference>
<evidence type="ECO:0008006" key="7">
    <source>
        <dbReference type="Google" id="ProtNLM"/>
    </source>
</evidence>
<evidence type="ECO:0000256" key="2">
    <source>
        <dbReference type="ARBA" id="ARBA00022676"/>
    </source>
</evidence>
<dbReference type="Proteomes" id="UP000287101">
    <property type="component" value="Unassembled WGS sequence"/>
</dbReference>
<dbReference type="AlphaFoldDB" id="A0A430A5F6"/>
<protein>
    <recommendedName>
        <fullName evidence="7">Glycosyltransferase 2-like domain-containing protein</fullName>
    </recommendedName>
</protein>
<feature type="transmembrane region" description="Helical" evidence="4">
    <location>
        <begin position="308"/>
        <end position="334"/>
    </location>
</feature>
<dbReference type="RefSeq" id="WP_126832541.1">
    <property type="nucleotide sequence ID" value="NZ_CBCRYB010000005.1"/>
</dbReference>
<evidence type="ECO:0000256" key="3">
    <source>
        <dbReference type="ARBA" id="ARBA00022679"/>
    </source>
</evidence>
<feature type="transmembrane region" description="Helical" evidence="4">
    <location>
        <begin position="6"/>
        <end position="29"/>
    </location>
</feature>
<gene>
    <name evidence="5" type="ORF">CBF31_09800</name>
</gene>
<dbReference type="PANTHER" id="PTHR43630">
    <property type="entry name" value="POLY-BETA-1,6-N-ACETYL-D-GLUCOSAMINE SYNTHASE"/>
    <property type="match status" value="1"/>
</dbReference>
<feature type="transmembrane region" description="Helical" evidence="4">
    <location>
        <begin position="346"/>
        <end position="366"/>
    </location>
</feature>
<proteinExistence type="inferred from homology"/>
<dbReference type="PANTHER" id="PTHR43630:SF1">
    <property type="entry name" value="POLY-BETA-1,6-N-ACETYL-D-GLUCOSAMINE SYNTHASE"/>
    <property type="match status" value="1"/>
</dbReference>
<dbReference type="GO" id="GO:0016757">
    <property type="term" value="F:glycosyltransferase activity"/>
    <property type="evidence" value="ECO:0007669"/>
    <property type="project" value="UniProtKB-KW"/>
</dbReference>
<dbReference type="InterPro" id="IPR029044">
    <property type="entry name" value="Nucleotide-diphossugar_trans"/>
</dbReference>
<dbReference type="SUPFAM" id="SSF53448">
    <property type="entry name" value="Nucleotide-diphospho-sugar transferases"/>
    <property type="match status" value="1"/>
</dbReference>
<dbReference type="OrthoDB" id="9810303at2"/>
<dbReference type="Pfam" id="PF13641">
    <property type="entry name" value="Glyco_tranf_2_3"/>
    <property type="match status" value="1"/>
</dbReference>
<dbReference type="EMBL" id="NGJY01000004">
    <property type="protein sequence ID" value="RSU02045.1"/>
    <property type="molecule type" value="Genomic_DNA"/>
</dbReference>
<comment type="caution">
    <text evidence="5">The sequence shown here is derived from an EMBL/GenBank/DDBJ whole genome shotgun (WGS) entry which is preliminary data.</text>
</comment>
<organism evidence="5 6">
    <name type="scientific">Vagococcus fessus</name>
    <dbReference type="NCBI Taxonomy" id="120370"/>
    <lineage>
        <taxon>Bacteria</taxon>
        <taxon>Bacillati</taxon>
        <taxon>Bacillota</taxon>
        <taxon>Bacilli</taxon>
        <taxon>Lactobacillales</taxon>
        <taxon>Enterococcaceae</taxon>
        <taxon>Vagococcus</taxon>
    </lineage>
</organism>
<keyword evidence="2" id="KW-0328">Glycosyltransferase</keyword>
<comment type="similarity">
    <text evidence="1">Belongs to the glycosyltransferase 2 family.</text>
</comment>
<sequence length="423" mass="48499">MTNILSALVLLSFVGVFIYFFWSAFLFVFPRHRNDCFKIYEPYTMYIMIPMMNECYVARSTVESFYKHYQQKTNDNITINLLVIDDGSDDGTTEILAELEEKYETLHVLNRVLPEAQTGKGEALNAGLTYIRLLNETPLTHTLIGIMDADAFISMDDFEKVFNTFFSYKDISMVQITVGMNSTKKWLHIMQDIEFQSCNYMIQNTRNYFGNSAASGNGQFFRLSDLPLTEVWGNSLLEDFESSTKLLLRGKKTYYLEDAKVIQEPVSSIKTLVKQRTRWAQGGIECIGKYSGVIFKSKTIPLRAKLEMYFYMFLPFVTAVSVIGHGVVMMLQFYGVVKKGLELNGVLLVIIILSLLISLTISTVYWRRTGLSFLRCSLYGLTIPVYNLTLIPVAYSAIYRYITNNSTWEKTVHLNTSQELEEA</sequence>
<evidence type="ECO:0000256" key="1">
    <source>
        <dbReference type="ARBA" id="ARBA00006739"/>
    </source>
</evidence>
<feature type="transmembrane region" description="Helical" evidence="4">
    <location>
        <begin position="378"/>
        <end position="402"/>
    </location>
</feature>
<evidence type="ECO:0000256" key="4">
    <source>
        <dbReference type="SAM" id="Phobius"/>
    </source>
</evidence>
<dbReference type="Gene3D" id="3.90.550.10">
    <property type="entry name" value="Spore Coat Polysaccharide Biosynthesis Protein SpsA, Chain A"/>
    <property type="match status" value="1"/>
</dbReference>
<name>A0A430A5F6_9ENTE</name>
<keyword evidence="4" id="KW-1133">Transmembrane helix</keyword>
<keyword evidence="3" id="KW-0808">Transferase</keyword>
<keyword evidence="6" id="KW-1185">Reference proteome</keyword>
<keyword evidence="4" id="KW-0472">Membrane</keyword>